<name>A0ACB8SFI0_9AGAM</name>
<dbReference type="EMBL" id="MU277368">
    <property type="protein sequence ID" value="KAI0054671.1"/>
    <property type="molecule type" value="Genomic_DNA"/>
</dbReference>
<evidence type="ECO:0000313" key="1">
    <source>
        <dbReference type="EMBL" id="KAI0054671.1"/>
    </source>
</evidence>
<accession>A0ACB8SFI0</accession>
<evidence type="ECO:0000313" key="2">
    <source>
        <dbReference type="Proteomes" id="UP000814140"/>
    </source>
</evidence>
<reference evidence="1" key="2">
    <citation type="journal article" date="2022" name="New Phytol.">
        <title>Evolutionary transition to the ectomycorrhizal habit in the genomes of a hyperdiverse lineage of mushroom-forming fungi.</title>
        <authorList>
            <person name="Looney B."/>
            <person name="Miyauchi S."/>
            <person name="Morin E."/>
            <person name="Drula E."/>
            <person name="Courty P.E."/>
            <person name="Kohler A."/>
            <person name="Kuo A."/>
            <person name="LaButti K."/>
            <person name="Pangilinan J."/>
            <person name="Lipzen A."/>
            <person name="Riley R."/>
            <person name="Andreopoulos W."/>
            <person name="He G."/>
            <person name="Johnson J."/>
            <person name="Nolan M."/>
            <person name="Tritt A."/>
            <person name="Barry K.W."/>
            <person name="Grigoriev I.V."/>
            <person name="Nagy L.G."/>
            <person name="Hibbett D."/>
            <person name="Henrissat B."/>
            <person name="Matheny P.B."/>
            <person name="Labbe J."/>
            <person name="Martin F.M."/>
        </authorList>
    </citation>
    <scope>NUCLEOTIDE SEQUENCE</scope>
    <source>
        <strain evidence="1">HHB10654</strain>
    </source>
</reference>
<proteinExistence type="predicted"/>
<comment type="caution">
    <text evidence="1">The sequence shown here is derived from an EMBL/GenBank/DDBJ whole genome shotgun (WGS) entry which is preliminary data.</text>
</comment>
<reference evidence="1" key="1">
    <citation type="submission" date="2021-03" db="EMBL/GenBank/DDBJ databases">
        <authorList>
            <consortium name="DOE Joint Genome Institute"/>
            <person name="Ahrendt S."/>
            <person name="Looney B.P."/>
            <person name="Miyauchi S."/>
            <person name="Morin E."/>
            <person name="Drula E."/>
            <person name="Courty P.E."/>
            <person name="Chicoki N."/>
            <person name="Fauchery L."/>
            <person name="Kohler A."/>
            <person name="Kuo A."/>
            <person name="Labutti K."/>
            <person name="Pangilinan J."/>
            <person name="Lipzen A."/>
            <person name="Riley R."/>
            <person name="Andreopoulos W."/>
            <person name="He G."/>
            <person name="Johnson J."/>
            <person name="Barry K.W."/>
            <person name="Grigoriev I.V."/>
            <person name="Nagy L."/>
            <person name="Hibbett D."/>
            <person name="Henrissat B."/>
            <person name="Matheny P.B."/>
            <person name="Labbe J."/>
            <person name="Martin F."/>
        </authorList>
    </citation>
    <scope>NUCLEOTIDE SEQUENCE</scope>
    <source>
        <strain evidence="1">HHB10654</strain>
    </source>
</reference>
<sequence>MGPKILAVEREYREALAKEEAEAIRKAHDAIHGLEAQLESQKKSSEVKIQAFIKERDSLKSVQGRLVDEEKALSVERSHLSDLMSNVQKMHNDLERSGENDQRRLESQIQMIEHRSQDLRDQLGRERDTVRRVTLQREVEVEELRTAVDTQAQELAKTRESLIGAETSKKHFEEQVQELTGRLQGDEENLAVDERRPLTINGVAHPESQRILDTERDAWENDKKALEDTIVDLATAEKNVADDQTSRDAEVHAQEERVKAAEERYSQEVVAHAESIKVIEELKKCLAALQASTRENLTNAETAQAKLSASEASWGQQRQSLDREIADLAARCKALTEQNNVLHQHLDSVSSQAARIREAANATPGTSSDIESSEDSDTKLSELRVVITYLRKEKEIVDMQYELQQARLKPQIGHLTCDLEETRATLPEERERTVSSADAQHAELVEEIQQLNLLRENNATLHADSEAHAKRARDPDIQVKLLTVELEHLREREHIVQADLDAQKGHVSRLEDESRKWQQRNSQLLSKYDRIDPAEVQALRNEIEALKAEKVAWETSTSTNSDESSAQQAKIAELKKTLQDTKATHQRQMGQFKQRIGEMNGQQYGLTSSFNDSEAQLKAVMAERDALKASGPGSGSDPSKQLARELEKLRAEKTRLEYALENEKKKRVPVSWPRGEDPERDQLLAEKASWAKVPVSAGAYPQQTKSEWEAEKAELLRSCDEAAAQAKATKEEADKAKEAARGLRMANDKFSAKIADLQKFRHRAAEEQEAAIKTAVE</sequence>
<organism evidence="1 2">
    <name type="scientific">Artomyces pyxidatus</name>
    <dbReference type="NCBI Taxonomy" id="48021"/>
    <lineage>
        <taxon>Eukaryota</taxon>
        <taxon>Fungi</taxon>
        <taxon>Dikarya</taxon>
        <taxon>Basidiomycota</taxon>
        <taxon>Agaricomycotina</taxon>
        <taxon>Agaricomycetes</taxon>
        <taxon>Russulales</taxon>
        <taxon>Auriscalpiaceae</taxon>
        <taxon>Artomyces</taxon>
    </lineage>
</organism>
<keyword evidence="2" id="KW-1185">Reference proteome</keyword>
<gene>
    <name evidence="1" type="ORF">BV25DRAFT_1922483</name>
</gene>
<dbReference type="Proteomes" id="UP000814140">
    <property type="component" value="Unassembled WGS sequence"/>
</dbReference>
<protein>
    <submittedName>
        <fullName evidence="1">Uncharacterized protein</fullName>
    </submittedName>
</protein>